<dbReference type="InterPro" id="IPR025476">
    <property type="entry name" value="Helitron_helicase-like"/>
</dbReference>
<dbReference type="Gene3D" id="3.90.70.80">
    <property type="match status" value="1"/>
</dbReference>
<evidence type="ECO:0008006" key="6">
    <source>
        <dbReference type="Google" id="ProtNLM"/>
    </source>
</evidence>
<evidence type="ECO:0000259" key="3">
    <source>
        <dbReference type="Pfam" id="PF20209"/>
    </source>
</evidence>
<feature type="compositionally biased region" description="Basic and acidic residues" evidence="1">
    <location>
        <begin position="158"/>
        <end position="202"/>
    </location>
</feature>
<keyword evidence="5" id="KW-1185">Reference proteome</keyword>
<organism evidence="4 5">
    <name type="scientific">Porites lobata</name>
    <dbReference type="NCBI Taxonomy" id="104759"/>
    <lineage>
        <taxon>Eukaryota</taxon>
        <taxon>Metazoa</taxon>
        <taxon>Cnidaria</taxon>
        <taxon>Anthozoa</taxon>
        <taxon>Hexacorallia</taxon>
        <taxon>Scleractinia</taxon>
        <taxon>Fungiina</taxon>
        <taxon>Poritidae</taxon>
        <taxon>Porites</taxon>
    </lineage>
</organism>
<protein>
    <recommendedName>
        <fullName evidence="6">OTU domain-containing protein</fullName>
    </recommendedName>
</protein>
<dbReference type="EMBL" id="CALNXK010000024">
    <property type="protein sequence ID" value="CAH3111750.1"/>
    <property type="molecule type" value="Genomic_DNA"/>
</dbReference>
<evidence type="ECO:0000313" key="5">
    <source>
        <dbReference type="Proteomes" id="UP001159405"/>
    </source>
</evidence>
<dbReference type="Pfam" id="PF14214">
    <property type="entry name" value="Helitron_like_N"/>
    <property type="match status" value="1"/>
</dbReference>
<dbReference type="SUPFAM" id="SSF54001">
    <property type="entry name" value="Cysteine proteinases"/>
    <property type="match status" value="1"/>
</dbReference>
<dbReference type="Proteomes" id="UP001159405">
    <property type="component" value="Unassembled WGS sequence"/>
</dbReference>
<feature type="domain" description="DUF6570" evidence="3">
    <location>
        <begin position="267"/>
        <end position="347"/>
    </location>
</feature>
<dbReference type="CDD" id="cd22758">
    <property type="entry name" value="OTU_232R-like"/>
    <property type="match status" value="1"/>
</dbReference>
<proteinExistence type="predicted"/>
<accession>A0ABN8NNC3</accession>
<evidence type="ECO:0000313" key="4">
    <source>
        <dbReference type="EMBL" id="CAH3111750.1"/>
    </source>
</evidence>
<reference evidence="4 5" key="1">
    <citation type="submission" date="2022-05" db="EMBL/GenBank/DDBJ databases">
        <authorList>
            <consortium name="Genoscope - CEA"/>
            <person name="William W."/>
        </authorList>
    </citation>
    <scope>NUCLEOTIDE SEQUENCE [LARGE SCALE GENOMIC DNA]</scope>
</reference>
<evidence type="ECO:0000259" key="2">
    <source>
        <dbReference type="Pfam" id="PF14214"/>
    </source>
</evidence>
<dbReference type="Pfam" id="PF20209">
    <property type="entry name" value="DUF6570"/>
    <property type="match status" value="1"/>
</dbReference>
<feature type="region of interest" description="Disordered" evidence="1">
    <location>
        <begin position="158"/>
        <end position="211"/>
    </location>
</feature>
<name>A0ABN8NNC3_9CNID</name>
<dbReference type="InterPro" id="IPR038765">
    <property type="entry name" value="Papain-like_cys_pep_sf"/>
</dbReference>
<sequence length="562" mass="65092">MAGINHLQNYPELYIESISDDHWNNYIRQMSKQGTWCDNIIMQAVANAYNCVIHITESNIDSPEGIFLTPVADQVGRKTIFIGYINEFHYVSTVTEKNGQHKNKLRYIKRKLSETNENKQCRHLKHRNYLKRKQPMRGQADLRIKELLIRKNVCEETPEKRKERLANKRDSYRKRMSEETAKKRKERLENKRASYRNEKSETISDGQNKSCANPIHEQKQAQNNMNIFHKSNEFSVSQCTVCFEAWPLKSNPRRANHYQCQRCTRDKQQPKKFSKENDMLPSLVPLQLLGLTQVEEMLIARALPIMRVYIKPGGQRGYSGHVINLPQNIAELAHSLPRYPKDLSVIVPDSGPQNEDDIVYNEGTEMSSFLPIPDCQAQEIDAVQQQLCHQATMPWPTVDNEPMNEYLTPFLATLAFPTLFPDGKGDPTNPSLRRDIPLGERVKHLLKFGENKNGKWVYRFATHPRFAYWALNMIQRKRILQQTRMFLKQNPGEAHLTAEELRQMAASNNTSVFISKISRYLSNITGSDAYWQKAKEELKAVIAHAGAPTFFFHILLCRYALA</sequence>
<dbReference type="InterPro" id="IPR046700">
    <property type="entry name" value="DUF6570"/>
</dbReference>
<comment type="caution">
    <text evidence="4">The sequence shown here is derived from an EMBL/GenBank/DDBJ whole genome shotgun (WGS) entry which is preliminary data.</text>
</comment>
<gene>
    <name evidence="4" type="ORF">PLOB_00020603</name>
</gene>
<evidence type="ECO:0000256" key="1">
    <source>
        <dbReference type="SAM" id="MobiDB-lite"/>
    </source>
</evidence>
<feature type="domain" description="Helitron helicase-like" evidence="2">
    <location>
        <begin position="458"/>
        <end position="552"/>
    </location>
</feature>